<sequence length="417" mass="45811">MRAHQAGDVSVAEALYVRILEAVPDHAGALHLYGVLNYQTNRPREAVRLIRRAIELDPEEPSAHINLGNIFFDLDRSDLAVEAYTTAIRLEPDEIDARNNLGVALRVLQRPEEAEAVYLEGLALDPRHRDLWNNLGRLLASRRRIDEAIACHTRALELEPADAGTRRFLVAAYGATGEHERARTVLRDWLRDEPDNPSARHLMAAISGEDIPERASDRYMITLFDGFASSFDHKLGRLDYRAPGLVAAAVDAVRAPRSDLAVLDAGCGTGLCGPLLRPHAGQLVGVDLSGRMLDKARLRGCYDRLDEGELTHHLLERPDAYDLVVSADTLCYFGPLDMFAAAAAGALRLGGHLVFSVEEDDGDAFTLHPHGRFSHAPAYVERSLAAAGFVVVGIRHEGLRMERGEPVRGLIVTARKA</sequence>
<feature type="domain" description="Methyltransferase type 11" evidence="2">
    <location>
        <begin position="263"/>
        <end position="355"/>
    </location>
</feature>
<organism evidence="3 4">
    <name type="scientific">Methylorubrum extorquens</name>
    <name type="common">Methylobacterium dichloromethanicum</name>
    <name type="synonym">Methylobacterium extorquens</name>
    <dbReference type="NCBI Taxonomy" id="408"/>
    <lineage>
        <taxon>Bacteria</taxon>
        <taxon>Pseudomonadati</taxon>
        <taxon>Pseudomonadota</taxon>
        <taxon>Alphaproteobacteria</taxon>
        <taxon>Hyphomicrobiales</taxon>
        <taxon>Methylobacteriaceae</taxon>
        <taxon>Methylorubrum</taxon>
    </lineage>
</organism>
<feature type="repeat" description="TPR" evidence="1">
    <location>
        <begin position="129"/>
        <end position="162"/>
    </location>
</feature>
<dbReference type="Pfam" id="PF08241">
    <property type="entry name" value="Methyltransf_11"/>
    <property type="match status" value="1"/>
</dbReference>
<dbReference type="EMBL" id="CP073633">
    <property type="protein sequence ID" value="WHQ68568.1"/>
    <property type="molecule type" value="Genomic_DNA"/>
</dbReference>
<dbReference type="Pfam" id="PF14559">
    <property type="entry name" value="TPR_19"/>
    <property type="match status" value="2"/>
</dbReference>
<protein>
    <submittedName>
        <fullName evidence="3">Tetratricopeptide repeat protein</fullName>
    </submittedName>
</protein>
<keyword evidence="1" id="KW-0802">TPR repeat</keyword>
<dbReference type="SMART" id="SM00028">
    <property type="entry name" value="TPR"/>
    <property type="match status" value="4"/>
</dbReference>
<feature type="repeat" description="TPR" evidence="1">
    <location>
        <begin position="27"/>
        <end position="60"/>
    </location>
</feature>
<dbReference type="InterPro" id="IPR029063">
    <property type="entry name" value="SAM-dependent_MTases_sf"/>
</dbReference>
<dbReference type="GO" id="GO:0006493">
    <property type="term" value="P:protein O-linked glycosylation"/>
    <property type="evidence" value="ECO:0007669"/>
    <property type="project" value="InterPro"/>
</dbReference>
<dbReference type="InterPro" id="IPR013216">
    <property type="entry name" value="Methyltransf_11"/>
</dbReference>
<dbReference type="SUPFAM" id="SSF48452">
    <property type="entry name" value="TPR-like"/>
    <property type="match status" value="1"/>
</dbReference>
<gene>
    <name evidence="3" type="ORF">KEC54_19610</name>
</gene>
<name>A0AAX3WDW7_METEX</name>
<accession>A0AAX3WDW7</accession>
<dbReference type="PROSITE" id="PS50005">
    <property type="entry name" value="TPR"/>
    <property type="match status" value="3"/>
</dbReference>
<dbReference type="Gene3D" id="1.25.40.10">
    <property type="entry name" value="Tetratricopeptide repeat domain"/>
    <property type="match status" value="2"/>
</dbReference>
<dbReference type="CDD" id="cd02440">
    <property type="entry name" value="AdoMet_MTases"/>
    <property type="match status" value="1"/>
</dbReference>
<proteinExistence type="predicted"/>
<evidence type="ECO:0000259" key="2">
    <source>
        <dbReference type="Pfam" id="PF08241"/>
    </source>
</evidence>
<dbReference type="GO" id="GO:0097363">
    <property type="term" value="F:protein O-acetylglucosaminyltransferase activity"/>
    <property type="evidence" value="ECO:0007669"/>
    <property type="project" value="TreeGrafter"/>
</dbReference>
<reference evidence="3" key="1">
    <citation type="journal article" date="2022" name="Biotechnol. Bioprocess Eng.">
        <title>Pan-genome Analysis Reveals Comparative Genomic Features of Central Metabolic Pathways in Methylorubrum extorquens.</title>
        <authorList>
            <person name="Lee G.M."/>
            <person name="Scott-Nevros Z.K."/>
            <person name="Lee S.-M."/>
            <person name="Kim D."/>
        </authorList>
    </citation>
    <scope>NUCLEOTIDE SEQUENCE</scope>
    <source>
        <strain evidence="3">ATCC 55366</strain>
    </source>
</reference>
<dbReference type="SUPFAM" id="SSF53335">
    <property type="entry name" value="S-adenosyl-L-methionine-dependent methyltransferases"/>
    <property type="match status" value="1"/>
</dbReference>
<evidence type="ECO:0000313" key="4">
    <source>
        <dbReference type="Proteomes" id="UP001223720"/>
    </source>
</evidence>
<dbReference type="Proteomes" id="UP001223720">
    <property type="component" value="Chromosome"/>
</dbReference>
<dbReference type="InterPro" id="IPR037919">
    <property type="entry name" value="OGT"/>
</dbReference>
<dbReference type="PANTHER" id="PTHR44366:SF1">
    <property type="entry name" value="UDP-N-ACETYLGLUCOSAMINE--PEPTIDE N-ACETYLGLUCOSAMINYLTRANSFERASE 110 KDA SUBUNIT"/>
    <property type="match status" value="1"/>
</dbReference>
<dbReference type="Pfam" id="PF13432">
    <property type="entry name" value="TPR_16"/>
    <property type="match status" value="1"/>
</dbReference>
<evidence type="ECO:0000313" key="3">
    <source>
        <dbReference type="EMBL" id="WHQ68568.1"/>
    </source>
</evidence>
<dbReference type="Gene3D" id="3.40.50.150">
    <property type="entry name" value="Vaccinia Virus protein VP39"/>
    <property type="match status" value="1"/>
</dbReference>
<dbReference type="InterPro" id="IPR019734">
    <property type="entry name" value="TPR_rpt"/>
</dbReference>
<dbReference type="InterPro" id="IPR011990">
    <property type="entry name" value="TPR-like_helical_dom_sf"/>
</dbReference>
<dbReference type="GO" id="GO:0008757">
    <property type="term" value="F:S-adenosylmethionine-dependent methyltransferase activity"/>
    <property type="evidence" value="ECO:0007669"/>
    <property type="project" value="InterPro"/>
</dbReference>
<dbReference type="PANTHER" id="PTHR44366">
    <property type="entry name" value="UDP-N-ACETYLGLUCOSAMINE--PEPTIDE N-ACETYLGLUCOSAMINYLTRANSFERASE 110 KDA SUBUNIT"/>
    <property type="match status" value="1"/>
</dbReference>
<dbReference type="RefSeq" id="WP_283535170.1">
    <property type="nucleotide sequence ID" value="NZ_CP073633.1"/>
</dbReference>
<feature type="repeat" description="TPR" evidence="1">
    <location>
        <begin position="61"/>
        <end position="94"/>
    </location>
</feature>
<dbReference type="AlphaFoldDB" id="A0AAX3WDW7"/>
<evidence type="ECO:0000256" key="1">
    <source>
        <dbReference type="PROSITE-ProRule" id="PRU00339"/>
    </source>
</evidence>